<feature type="chain" id="PRO_5003187468" evidence="6">
    <location>
        <begin position="21"/>
        <end position="250"/>
    </location>
</feature>
<dbReference type="EMBL" id="CP002355">
    <property type="protein sequence ID" value="ADR33171.1"/>
    <property type="molecule type" value="Genomic_DNA"/>
</dbReference>
<dbReference type="OrthoDB" id="9793163at2"/>
<sequence>MNKITIGVIILAMCATLATADENTKVQEIAVPVNKCEAPTLSIAINDIECKAQSCQDTGVPSGGFAALAALASGQGNVKGIGTGVKSMLTNAIKESKCFKIVDLEQFEKMKKMLAATGQEVKPPKIDLIISGTISSVDVSKEGGAIAGGVIPIVGLFSKNTSKASIGVEFFTMNPSTLEMGDSKSFKADSEKSSWGFGGFGGAAGGGWSVTKNVALDNVIRDVVFSATNYITESYAKDKIVERPKLVAAQ</sequence>
<dbReference type="KEGG" id="sku:Sulku_0504"/>
<protein>
    <submittedName>
        <fullName evidence="7">Curli production assembly/transport component CsgG</fullName>
    </submittedName>
</protein>
<evidence type="ECO:0000256" key="1">
    <source>
        <dbReference type="ARBA" id="ARBA00022475"/>
    </source>
</evidence>
<dbReference type="Pfam" id="PF03783">
    <property type="entry name" value="CsgG"/>
    <property type="match status" value="1"/>
</dbReference>
<proteinExistence type="predicted"/>
<feature type="signal peptide" evidence="6">
    <location>
        <begin position="1"/>
        <end position="20"/>
    </location>
</feature>
<dbReference type="Gene3D" id="3.40.50.10610">
    <property type="entry name" value="ABC-type transport auxiliary lipoprotein component"/>
    <property type="match status" value="1"/>
</dbReference>
<keyword evidence="2 6" id="KW-0732">Signal</keyword>
<dbReference type="PANTHER" id="PTHR41164">
    <property type="entry name" value="CURLI PRODUCTION ASSEMBLY/TRANSPORT COMPONENT CSGG"/>
    <property type="match status" value="1"/>
</dbReference>
<keyword evidence="8" id="KW-1185">Reference proteome</keyword>
<evidence type="ECO:0000313" key="8">
    <source>
        <dbReference type="Proteomes" id="UP000008721"/>
    </source>
</evidence>
<accession>E4U006</accession>
<gene>
    <name evidence="7" type="ordered locus">Sulku_0504</name>
</gene>
<dbReference type="InterPro" id="IPR005534">
    <property type="entry name" value="Curli_assmbl/transp-comp_CsgG"/>
</dbReference>
<evidence type="ECO:0000256" key="2">
    <source>
        <dbReference type="ARBA" id="ARBA00022729"/>
    </source>
</evidence>
<dbReference type="RefSeq" id="WP_013459368.1">
    <property type="nucleotide sequence ID" value="NC_014762.1"/>
</dbReference>
<dbReference type="AlphaFoldDB" id="E4U006"/>
<dbReference type="eggNOG" id="COG1462">
    <property type="taxonomic scope" value="Bacteria"/>
</dbReference>
<keyword evidence="5" id="KW-0449">Lipoprotein</keyword>
<evidence type="ECO:0000256" key="4">
    <source>
        <dbReference type="ARBA" id="ARBA00023139"/>
    </source>
</evidence>
<evidence type="ECO:0000256" key="6">
    <source>
        <dbReference type="SAM" id="SignalP"/>
    </source>
</evidence>
<dbReference type="GO" id="GO:0030288">
    <property type="term" value="C:outer membrane-bounded periplasmic space"/>
    <property type="evidence" value="ECO:0007669"/>
    <property type="project" value="InterPro"/>
</dbReference>
<evidence type="ECO:0000313" key="7">
    <source>
        <dbReference type="EMBL" id="ADR33171.1"/>
    </source>
</evidence>
<keyword evidence="1" id="KW-1003">Cell membrane</keyword>
<keyword evidence="4" id="KW-0564">Palmitate</keyword>
<reference evidence="7 8" key="1">
    <citation type="journal article" date="2012" name="Stand. Genomic Sci.">
        <title>Complete genome sequence of the sulfur compounds oxidizing chemolithoautotroph Sulfuricurvum kujiense type strain (YK-1(T)).</title>
        <authorList>
            <person name="Han C."/>
            <person name="Kotsyurbenko O."/>
            <person name="Chertkov O."/>
            <person name="Held B."/>
            <person name="Lapidus A."/>
            <person name="Nolan M."/>
            <person name="Lucas S."/>
            <person name="Hammon N."/>
            <person name="Deshpande S."/>
            <person name="Cheng J.F."/>
            <person name="Tapia R."/>
            <person name="Goodwin L.A."/>
            <person name="Pitluck S."/>
            <person name="Liolios K."/>
            <person name="Pagani I."/>
            <person name="Ivanova N."/>
            <person name="Mavromatis K."/>
            <person name="Mikhailova N."/>
            <person name="Pati A."/>
            <person name="Chen A."/>
            <person name="Palaniappan K."/>
            <person name="Land M."/>
            <person name="Hauser L."/>
            <person name="Chang Y.J."/>
            <person name="Jeffries C.D."/>
            <person name="Brambilla E.M."/>
            <person name="Rohde M."/>
            <person name="Spring S."/>
            <person name="Sikorski J."/>
            <person name="Goker M."/>
            <person name="Woyke T."/>
            <person name="Bristow J."/>
            <person name="Eisen J.A."/>
            <person name="Markowitz V."/>
            <person name="Hugenholtz P."/>
            <person name="Kyrpides N.C."/>
            <person name="Klenk H.P."/>
            <person name="Detter J.C."/>
        </authorList>
    </citation>
    <scope>NUCLEOTIDE SEQUENCE [LARGE SCALE GENOMIC DNA]</scope>
    <source>
        <strain evidence="8">ATCC BAA-921 / DSM 16994 / JCM 11577 / YK-1</strain>
    </source>
</reference>
<keyword evidence="3" id="KW-0472">Membrane</keyword>
<evidence type="ECO:0000256" key="5">
    <source>
        <dbReference type="ARBA" id="ARBA00023288"/>
    </source>
</evidence>
<dbReference type="Proteomes" id="UP000008721">
    <property type="component" value="Chromosome"/>
</dbReference>
<dbReference type="PANTHER" id="PTHR41164:SF1">
    <property type="entry name" value="CURLI PRODUCTION ASSEMBLY_TRANSPORT COMPONENT CSGG"/>
    <property type="match status" value="1"/>
</dbReference>
<organism evidence="7 8">
    <name type="scientific">Sulfuricurvum kujiense (strain ATCC BAA-921 / DSM 16994 / JCM 11577 / YK-1)</name>
    <dbReference type="NCBI Taxonomy" id="709032"/>
    <lineage>
        <taxon>Bacteria</taxon>
        <taxon>Pseudomonadati</taxon>
        <taxon>Campylobacterota</taxon>
        <taxon>Epsilonproteobacteria</taxon>
        <taxon>Campylobacterales</taxon>
        <taxon>Sulfurimonadaceae</taxon>
        <taxon>Sulfuricurvum</taxon>
    </lineage>
</organism>
<name>E4U006_SULKY</name>
<dbReference type="HOGENOM" id="CLU_1053508_0_0_7"/>
<dbReference type="STRING" id="709032.Sulku_0504"/>
<evidence type="ECO:0000256" key="3">
    <source>
        <dbReference type="ARBA" id="ARBA00023136"/>
    </source>
</evidence>